<dbReference type="PANTHER" id="PTHR30569:SF0">
    <property type="entry name" value="CYTOSINE PERMEASE"/>
    <property type="match status" value="1"/>
</dbReference>
<dbReference type="PANTHER" id="PTHR30569">
    <property type="entry name" value="CYTOSINE TRANSPORTER CODB"/>
    <property type="match status" value="1"/>
</dbReference>
<name>A0ABP4DU35_9ACTN</name>
<organism evidence="8 9">
    <name type="scientific">Kitasatospora nipponensis</name>
    <dbReference type="NCBI Taxonomy" id="258049"/>
    <lineage>
        <taxon>Bacteria</taxon>
        <taxon>Bacillati</taxon>
        <taxon>Actinomycetota</taxon>
        <taxon>Actinomycetes</taxon>
        <taxon>Kitasatosporales</taxon>
        <taxon>Streptomycetaceae</taxon>
        <taxon>Kitasatospora</taxon>
    </lineage>
</organism>
<dbReference type="EMBL" id="BAAALF010000291">
    <property type="protein sequence ID" value="GAA1068983.1"/>
    <property type="molecule type" value="Genomic_DNA"/>
</dbReference>
<feature type="compositionally biased region" description="Low complexity" evidence="6">
    <location>
        <begin position="1"/>
        <end position="17"/>
    </location>
</feature>
<evidence type="ECO:0000313" key="8">
    <source>
        <dbReference type="EMBL" id="GAA1068983.1"/>
    </source>
</evidence>
<evidence type="ECO:0000256" key="7">
    <source>
        <dbReference type="SAM" id="Phobius"/>
    </source>
</evidence>
<protein>
    <recommendedName>
        <fullName evidence="10">Hydroxymethylpyrimidine transporter CytX</fullName>
    </recommendedName>
</protein>
<evidence type="ECO:0000256" key="1">
    <source>
        <dbReference type="ARBA" id="ARBA00004141"/>
    </source>
</evidence>
<feature type="transmembrane region" description="Helical" evidence="7">
    <location>
        <begin position="382"/>
        <end position="405"/>
    </location>
</feature>
<comment type="caution">
    <text evidence="8">The sequence shown here is derived from an EMBL/GenBank/DDBJ whole genome shotgun (WGS) entry which is preliminary data.</text>
</comment>
<comment type="similarity">
    <text evidence="2">Belongs to the purine-cytosine permease (2.A.39) family.</text>
</comment>
<feature type="transmembrane region" description="Helical" evidence="7">
    <location>
        <begin position="215"/>
        <end position="233"/>
    </location>
</feature>
<dbReference type="Pfam" id="PF02133">
    <property type="entry name" value="Transp_cyt_pur"/>
    <property type="match status" value="1"/>
</dbReference>
<feature type="transmembrane region" description="Helical" evidence="7">
    <location>
        <begin position="315"/>
        <end position="331"/>
    </location>
</feature>
<feature type="transmembrane region" description="Helical" evidence="7">
    <location>
        <begin position="189"/>
        <end position="208"/>
    </location>
</feature>
<evidence type="ECO:0000256" key="5">
    <source>
        <dbReference type="ARBA" id="ARBA00023136"/>
    </source>
</evidence>
<dbReference type="Gene3D" id="1.10.4160.10">
    <property type="entry name" value="Hydantoin permease"/>
    <property type="match status" value="1"/>
</dbReference>
<evidence type="ECO:0000256" key="6">
    <source>
        <dbReference type="SAM" id="MobiDB-lite"/>
    </source>
</evidence>
<dbReference type="InterPro" id="IPR030191">
    <property type="entry name" value="CodB"/>
</dbReference>
<keyword evidence="4 7" id="KW-1133">Transmembrane helix</keyword>
<evidence type="ECO:0008006" key="10">
    <source>
        <dbReference type="Google" id="ProtNLM"/>
    </source>
</evidence>
<evidence type="ECO:0000256" key="2">
    <source>
        <dbReference type="ARBA" id="ARBA00008974"/>
    </source>
</evidence>
<feature type="transmembrane region" description="Helical" evidence="7">
    <location>
        <begin position="78"/>
        <end position="100"/>
    </location>
</feature>
<feature type="region of interest" description="Disordered" evidence="6">
    <location>
        <begin position="1"/>
        <end position="40"/>
    </location>
</feature>
<feature type="transmembrane region" description="Helical" evidence="7">
    <location>
        <begin position="245"/>
        <end position="267"/>
    </location>
</feature>
<keyword evidence="3 7" id="KW-0812">Transmembrane</keyword>
<dbReference type="Proteomes" id="UP001500037">
    <property type="component" value="Unassembled WGS sequence"/>
</dbReference>
<evidence type="ECO:0000313" key="9">
    <source>
        <dbReference type="Proteomes" id="UP001500037"/>
    </source>
</evidence>
<accession>A0ABP4DU35</accession>
<feature type="transmembrane region" description="Helical" evidence="7">
    <location>
        <begin position="106"/>
        <end position="131"/>
    </location>
</feature>
<feature type="transmembrane region" description="Helical" evidence="7">
    <location>
        <begin position="279"/>
        <end position="303"/>
    </location>
</feature>
<gene>
    <name evidence="8" type="ORF">GCM10009665_75120</name>
</gene>
<proteinExistence type="inferred from homology"/>
<reference evidence="9" key="1">
    <citation type="journal article" date="2019" name="Int. J. Syst. Evol. Microbiol.">
        <title>The Global Catalogue of Microorganisms (GCM) 10K type strain sequencing project: providing services to taxonomists for standard genome sequencing and annotation.</title>
        <authorList>
            <consortium name="The Broad Institute Genomics Platform"/>
            <consortium name="The Broad Institute Genome Sequencing Center for Infectious Disease"/>
            <person name="Wu L."/>
            <person name="Ma J."/>
        </authorList>
    </citation>
    <scope>NUCLEOTIDE SEQUENCE [LARGE SCALE GENOMIC DNA]</scope>
    <source>
        <strain evidence="9">JCM 13004</strain>
    </source>
</reference>
<keyword evidence="9" id="KW-1185">Reference proteome</keyword>
<comment type="subcellular location">
    <subcellularLocation>
        <location evidence="1">Membrane</location>
        <topology evidence="1">Multi-pass membrane protein</topology>
    </subcellularLocation>
</comment>
<evidence type="ECO:0000256" key="4">
    <source>
        <dbReference type="ARBA" id="ARBA00022989"/>
    </source>
</evidence>
<feature type="transmembrane region" description="Helical" evidence="7">
    <location>
        <begin position="151"/>
        <end position="169"/>
    </location>
</feature>
<feature type="transmembrane region" description="Helical" evidence="7">
    <location>
        <begin position="468"/>
        <end position="488"/>
    </location>
</feature>
<evidence type="ECO:0000256" key="3">
    <source>
        <dbReference type="ARBA" id="ARBA00022692"/>
    </source>
</evidence>
<sequence>MTAASPSPSSSAGPSESTNFENPAGAVHPKDPAGPLTGASTTATALLEPPRTEGVGRAEAPLVLDTAPPRTLGFRDQFALWANLGISLIGFTSAVTVLGAPGQELSFGAAVTAIVVGTVIGTAMLGVAALIGARTGAPAMAVLRGLFGTRLSYLPTVLNIAQCVGWGVYELTVIAWGAQTVCDTQGWRWLFVLLAGVLTTALTIWPLGSISALRKYVAVAVGVAMVYFTVQLGRQGFPDPGAGNWHGFLKATDAIIAVSISFVPLAADYTRHSRTPRASFWGTFSGYTLAQVWCYLLGLIALLQSHGNVDNLLDSFAGVAAGWAFLLVLVLREADQSFANVYSTAMSVHNLFPRVDRRVLTGGIGLLVTGLALRITEFTQSYYNFLGLIGSVFVPLLAVLAVDFFRGRGRQGWDLGQDAPARPLMLLPWALGFAVYQFLAPTDVAHWWTAFWTQLQGWAHFTPQEWTSASLFSFLVAGLATWLLTLLGRQQAGR</sequence>
<dbReference type="RefSeq" id="WP_344446762.1">
    <property type="nucleotide sequence ID" value="NZ_BAAALF010000291.1"/>
</dbReference>
<feature type="transmembrane region" description="Helical" evidence="7">
    <location>
        <begin position="426"/>
        <end position="448"/>
    </location>
</feature>
<keyword evidence="5 7" id="KW-0472">Membrane</keyword>
<feature type="transmembrane region" description="Helical" evidence="7">
    <location>
        <begin position="359"/>
        <end position="376"/>
    </location>
</feature>
<dbReference type="InterPro" id="IPR001248">
    <property type="entry name" value="Pur-cyt_permease"/>
</dbReference>